<evidence type="ECO:0000259" key="2">
    <source>
        <dbReference type="Pfam" id="PF01397"/>
    </source>
</evidence>
<dbReference type="AlphaFoldDB" id="A0ABD1HUH0"/>
<dbReference type="InterPro" id="IPR036965">
    <property type="entry name" value="Terpene_synth_N_sf"/>
</dbReference>
<dbReference type="InterPro" id="IPR050148">
    <property type="entry name" value="Terpene_synthase-like"/>
</dbReference>
<organism evidence="4 5">
    <name type="scientific">Salvia divinorum</name>
    <name type="common">Maria pastora</name>
    <name type="synonym">Diviner's sage</name>
    <dbReference type="NCBI Taxonomy" id="28513"/>
    <lineage>
        <taxon>Eukaryota</taxon>
        <taxon>Viridiplantae</taxon>
        <taxon>Streptophyta</taxon>
        <taxon>Embryophyta</taxon>
        <taxon>Tracheophyta</taxon>
        <taxon>Spermatophyta</taxon>
        <taxon>Magnoliopsida</taxon>
        <taxon>eudicotyledons</taxon>
        <taxon>Gunneridae</taxon>
        <taxon>Pentapetalae</taxon>
        <taxon>asterids</taxon>
        <taxon>lamiids</taxon>
        <taxon>Lamiales</taxon>
        <taxon>Lamiaceae</taxon>
        <taxon>Nepetoideae</taxon>
        <taxon>Mentheae</taxon>
        <taxon>Salviinae</taxon>
        <taxon>Salvia</taxon>
        <taxon>Salvia subgen. Calosphace</taxon>
    </lineage>
</organism>
<dbReference type="InterPro" id="IPR005630">
    <property type="entry name" value="Terpene_synthase_metal-bd"/>
</dbReference>
<dbReference type="EC" id="4.2.3.46" evidence="4"/>
<evidence type="ECO:0000259" key="3">
    <source>
        <dbReference type="Pfam" id="PF03936"/>
    </source>
</evidence>
<dbReference type="GO" id="GO:0016114">
    <property type="term" value="P:terpenoid biosynthetic process"/>
    <property type="evidence" value="ECO:0007669"/>
    <property type="project" value="UniProtKB-ARBA"/>
</dbReference>
<dbReference type="FunFam" id="1.10.600.10:FF:000007">
    <property type="entry name" value="Isoprene synthase, chloroplastic"/>
    <property type="match status" value="1"/>
</dbReference>
<dbReference type="Gene3D" id="1.10.600.10">
    <property type="entry name" value="Farnesyl Diphosphate Synthase"/>
    <property type="match status" value="2"/>
</dbReference>
<dbReference type="PANTHER" id="PTHR31225:SF94">
    <property type="entry name" value="ALPHA-FARNESENE SYNTHASE"/>
    <property type="match status" value="1"/>
</dbReference>
<keyword evidence="4" id="KW-0456">Lyase</keyword>
<evidence type="ECO:0000313" key="5">
    <source>
        <dbReference type="Proteomes" id="UP001567538"/>
    </source>
</evidence>
<keyword evidence="1" id="KW-0479">Metal-binding</keyword>
<gene>
    <name evidence="4" type="ORF">AAHA92_10394</name>
</gene>
<dbReference type="PANTHER" id="PTHR31225">
    <property type="entry name" value="OS04G0344100 PROTEIN-RELATED"/>
    <property type="match status" value="1"/>
</dbReference>
<protein>
    <submittedName>
        <fullName evidence="4">Alpha-farnesene synthase</fullName>
        <ecNumber evidence="4">4.2.3.46</ecNumber>
    </submittedName>
</protein>
<dbReference type="SFLD" id="SFLDS00005">
    <property type="entry name" value="Isoprenoid_Synthase_Type_I"/>
    <property type="match status" value="1"/>
</dbReference>
<dbReference type="CDD" id="cd00684">
    <property type="entry name" value="Terpene_cyclase_plant_C1"/>
    <property type="match status" value="1"/>
</dbReference>
<dbReference type="SUPFAM" id="SSF48576">
    <property type="entry name" value="Terpenoid synthases"/>
    <property type="match status" value="1"/>
</dbReference>
<dbReference type="GO" id="GO:0046872">
    <property type="term" value="F:metal ion binding"/>
    <property type="evidence" value="ECO:0007669"/>
    <property type="project" value="UniProtKB-KW"/>
</dbReference>
<dbReference type="SFLD" id="SFLDG01019">
    <property type="entry name" value="Terpene_Cyclase_Like_1_C_Termi"/>
    <property type="match status" value="1"/>
</dbReference>
<reference evidence="4 5" key="1">
    <citation type="submission" date="2024-06" db="EMBL/GenBank/DDBJ databases">
        <title>A chromosome level genome sequence of Diviner's sage (Salvia divinorum).</title>
        <authorList>
            <person name="Ford S.A."/>
            <person name="Ro D.-K."/>
            <person name="Ness R.W."/>
            <person name="Phillips M.A."/>
        </authorList>
    </citation>
    <scope>NUCLEOTIDE SEQUENCE [LARGE SCALE GENOMIC DNA]</scope>
    <source>
        <strain evidence="4">SAF-2024a</strain>
        <tissue evidence="4">Leaf</tissue>
    </source>
</reference>
<proteinExistence type="predicted"/>
<evidence type="ECO:0000256" key="1">
    <source>
        <dbReference type="ARBA" id="ARBA00022723"/>
    </source>
</evidence>
<dbReference type="InterPro" id="IPR034741">
    <property type="entry name" value="Terpene_cyclase-like_1_C"/>
</dbReference>
<name>A0ABD1HUH0_SALDI</name>
<dbReference type="Pfam" id="PF03936">
    <property type="entry name" value="Terpene_synth_C"/>
    <property type="match status" value="1"/>
</dbReference>
<dbReference type="SUPFAM" id="SSF48239">
    <property type="entry name" value="Terpenoid cyclases/Protein prenyltransferases"/>
    <property type="match status" value="1"/>
</dbReference>
<feature type="domain" description="Terpene synthase metal-binding" evidence="3">
    <location>
        <begin position="222"/>
        <end position="459"/>
    </location>
</feature>
<dbReference type="EMBL" id="JBEAFC010000004">
    <property type="protein sequence ID" value="KAL1560140.1"/>
    <property type="molecule type" value="Genomic_DNA"/>
</dbReference>
<sequence length="522" mass="60340">MVSAAANLPRRTANYKPNIWNYDYLQSLTTKFHVEEHEREAETLKDQVCSEFHELKDPLRKLELIDLIDKLALSHYFEEETSKSVKEMACASLSMDTDLYSAALYFRILRQHGYHVSQDGIVQLLDEEETVNGSAQWDDKVRLEIFEASHLGVEGEFMFDRAKAFATKKFSVCHRNVRWFNVRRYMHENNNSIIHRLAGLSFNTIQVQHQNDLKDIIRWWRNLGLLEVLTFSRDRVVESFLWAVGVAYEPQHGSLRKWLTKAILLVLIIDDVYDIYGSIDELEQFSIAVERWDPSEIQQLPEALKRCFWILYDTANDMDREIQKEKGWTSVLPHLKKVWIGFCTALLVEAKWQWMGESPSLVKYLENGWVSSSGPVLSLHALLGAGHDMDETVAAFDNNQDIIRHASLIIRLCNDQGTSKAELERGDSPSSIVCHMREANVREEEARGHIRDLISDSWKRINGVLMRGPRPQQDMVRYIVNTARVAHFIYQNGDGFGVQDRETKDQVLSCLIKPMHLCLSSP</sequence>
<keyword evidence="5" id="KW-1185">Reference proteome</keyword>
<dbReference type="InterPro" id="IPR008949">
    <property type="entry name" value="Isoprenoid_synthase_dom_sf"/>
</dbReference>
<accession>A0ABD1HUH0</accession>
<dbReference type="InterPro" id="IPR008930">
    <property type="entry name" value="Terpenoid_cyclase/PrenylTrfase"/>
</dbReference>
<dbReference type="GO" id="GO:0016829">
    <property type="term" value="F:lyase activity"/>
    <property type="evidence" value="ECO:0007669"/>
    <property type="project" value="UniProtKB-KW"/>
</dbReference>
<dbReference type="Gene3D" id="1.50.10.130">
    <property type="entry name" value="Terpene synthase, N-terminal domain"/>
    <property type="match status" value="1"/>
</dbReference>
<dbReference type="Pfam" id="PF01397">
    <property type="entry name" value="Terpene_synth"/>
    <property type="match status" value="1"/>
</dbReference>
<comment type="caution">
    <text evidence="4">The sequence shown here is derived from an EMBL/GenBank/DDBJ whole genome shotgun (WGS) entry which is preliminary data.</text>
</comment>
<dbReference type="InterPro" id="IPR001906">
    <property type="entry name" value="Terpene_synth_N"/>
</dbReference>
<evidence type="ECO:0000313" key="4">
    <source>
        <dbReference type="EMBL" id="KAL1560140.1"/>
    </source>
</evidence>
<dbReference type="InterPro" id="IPR044814">
    <property type="entry name" value="Terpene_cyclase_plant_C1"/>
</dbReference>
<dbReference type="Proteomes" id="UP001567538">
    <property type="component" value="Unassembled WGS sequence"/>
</dbReference>
<feature type="domain" description="Terpene synthase N-terminal" evidence="2">
    <location>
        <begin position="19"/>
        <end position="170"/>
    </location>
</feature>